<dbReference type="AlphaFoldDB" id="W9QRS0"/>
<evidence type="ECO:0000313" key="2">
    <source>
        <dbReference type="Proteomes" id="UP000030645"/>
    </source>
</evidence>
<accession>W9QRS0</accession>
<dbReference type="EMBL" id="KE343604">
    <property type="protein sequence ID" value="EXB37126.1"/>
    <property type="molecule type" value="Genomic_DNA"/>
</dbReference>
<organism evidence="1 2">
    <name type="scientific">Morus notabilis</name>
    <dbReference type="NCBI Taxonomy" id="981085"/>
    <lineage>
        <taxon>Eukaryota</taxon>
        <taxon>Viridiplantae</taxon>
        <taxon>Streptophyta</taxon>
        <taxon>Embryophyta</taxon>
        <taxon>Tracheophyta</taxon>
        <taxon>Spermatophyta</taxon>
        <taxon>Magnoliopsida</taxon>
        <taxon>eudicotyledons</taxon>
        <taxon>Gunneridae</taxon>
        <taxon>Pentapetalae</taxon>
        <taxon>rosids</taxon>
        <taxon>fabids</taxon>
        <taxon>Rosales</taxon>
        <taxon>Moraceae</taxon>
        <taxon>Moreae</taxon>
        <taxon>Morus</taxon>
    </lineage>
</organism>
<reference evidence="2" key="1">
    <citation type="submission" date="2013-01" db="EMBL/GenBank/DDBJ databases">
        <title>Draft Genome Sequence of a Mulberry Tree, Morus notabilis C.K. Schneid.</title>
        <authorList>
            <person name="He N."/>
            <person name="Zhao S."/>
        </authorList>
    </citation>
    <scope>NUCLEOTIDE SEQUENCE</scope>
</reference>
<sequence length="92" mass="11111">MFKGMRLQAVPREWRLLKIKKVFKESRHCKTKCLRSRGFARLQKVFKETRLQATLRGKELRPTLTKSRLLRSREYGKTMNPQDLIQKSRFVF</sequence>
<evidence type="ECO:0000313" key="1">
    <source>
        <dbReference type="EMBL" id="EXB37126.1"/>
    </source>
</evidence>
<proteinExistence type="predicted"/>
<name>W9QRS0_9ROSA</name>
<gene>
    <name evidence="1" type="ORF">L484_018549</name>
</gene>
<keyword evidence="2" id="KW-1185">Reference proteome</keyword>
<dbReference type="Proteomes" id="UP000030645">
    <property type="component" value="Unassembled WGS sequence"/>
</dbReference>
<protein>
    <submittedName>
        <fullName evidence="1">Uncharacterized protein</fullName>
    </submittedName>
</protein>